<keyword evidence="2" id="KW-0012">Acyltransferase</keyword>
<proteinExistence type="predicted"/>
<name>A0A1M5BJP5_9BURK</name>
<feature type="domain" description="N-acetyltransferase" evidence="3">
    <location>
        <begin position="5"/>
        <end position="173"/>
    </location>
</feature>
<evidence type="ECO:0000313" key="5">
    <source>
        <dbReference type="Proteomes" id="UP000184327"/>
    </source>
</evidence>
<dbReference type="Proteomes" id="UP000184327">
    <property type="component" value="Unassembled WGS sequence"/>
</dbReference>
<dbReference type="PANTHER" id="PTHR43877">
    <property type="entry name" value="AMINOALKYLPHOSPHONATE N-ACETYLTRANSFERASE-RELATED-RELATED"/>
    <property type="match status" value="1"/>
</dbReference>
<evidence type="ECO:0000256" key="1">
    <source>
        <dbReference type="ARBA" id="ARBA00022679"/>
    </source>
</evidence>
<dbReference type="InterPro" id="IPR000182">
    <property type="entry name" value="GNAT_dom"/>
</dbReference>
<accession>A0A1M5BJP5</accession>
<dbReference type="EMBL" id="FQUZ01000022">
    <property type="protein sequence ID" value="SHF42794.1"/>
    <property type="molecule type" value="Genomic_DNA"/>
</dbReference>
<dbReference type="STRING" id="1122156.SAMN02745117_01923"/>
<dbReference type="CDD" id="cd04301">
    <property type="entry name" value="NAT_SF"/>
    <property type="match status" value="1"/>
</dbReference>
<dbReference type="PROSITE" id="PS51186">
    <property type="entry name" value="GNAT"/>
    <property type="match status" value="1"/>
</dbReference>
<keyword evidence="5" id="KW-1185">Reference proteome</keyword>
<evidence type="ECO:0000313" key="4">
    <source>
        <dbReference type="EMBL" id="SHF42794.1"/>
    </source>
</evidence>
<evidence type="ECO:0000259" key="3">
    <source>
        <dbReference type="PROSITE" id="PS51186"/>
    </source>
</evidence>
<dbReference type="InterPro" id="IPR016181">
    <property type="entry name" value="Acyl_CoA_acyltransferase"/>
</dbReference>
<dbReference type="OrthoDB" id="8595358at2"/>
<dbReference type="SUPFAM" id="SSF55729">
    <property type="entry name" value="Acyl-CoA N-acyltransferases (Nat)"/>
    <property type="match status" value="1"/>
</dbReference>
<sequence>MSSSIQIRAATLRDAKAIAQIHAAAVQAAYKGLVPDEHLKSVPLEKRVAYWREAIEYCEPQVKVAIENDKIVGFVGFDRSRDAKTRPTTGEIWAIYIAPNHWNKGVGAVLWNAAREGLHEEGCTNVTSWVPLRNERALKFHETAGFEREDESAKTAIIGGMKIEEIRFKRSLISTGR</sequence>
<dbReference type="InterPro" id="IPR050832">
    <property type="entry name" value="Bact_Acetyltransf"/>
</dbReference>
<dbReference type="GO" id="GO:0016747">
    <property type="term" value="F:acyltransferase activity, transferring groups other than amino-acyl groups"/>
    <property type="evidence" value="ECO:0007669"/>
    <property type="project" value="InterPro"/>
</dbReference>
<dbReference type="AlphaFoldDB" id="A0A1M5BJP5"/>
<protein>
    <submittedName>
        <fullName evidence="4">Protein N-acetyltransferase, RimJ/RimL family</fullName>
    </submittedName>
</protein>
<dbReference type="Gene3D" id="3.40.630.30">
    <property type="match status" value="1"/>
</dbReference>
<evidence type="ECO:0000256" key="2">
    <source>
        <dbReference type="ARBA" id="ARBA00023315"/>
    </source>
</evidence>
<dbReference type="RefSeq" id="WP_073356481.1">
    <property type="nucleotide sequence ID" value="NZ_FQUZ01000022.1"/>
</dbReference>
<gene>
    <name evidence="4" type="ORF">SAMN02745117_01923</name>
</gene>
<reference evidence="4 5" key="1">
    <citation type="submission" date="2016-11" db="EMBL/GenBank/DDBJ databases">
        <authorList>
            <person name="Jaros S."/>
            <person name="Januszkiewicz K."/>
            <person name="Wedrychowicz H."/>
        </authorList>
    </citation>
    <scope>NUCLEOTIDE SEQUENCE [LARGE SCALE GENOMIC DNA]</scope>
    <source>
        <strain evidence="4 5">DSM 16112</strain>
    </source>
</reference>
<dbReference type="Pfam" id="PF00583">
    <property type="entry name" value="Acetyltransf_1"/>
    <property type="match status" value="1"/>
</dbReference>
<keyword evidence="1 4" id="KW-0808">Transferase</keyword>
<organism evidence="4 5">
    <name type="scientific">Lampropedia hyalina DSM 16112</name>
    <dbReference type="NCBI Taxonomy" id="1122156"/>
    <lineage>
        <taxon>Bacteria</taxon>
        <taxon>Pseudomonadati</taxon>
        <taxon>Pseudomonadota</taxon>
        <taxon>Betaproteobacteria</taxon>
        <taxon>Burkholderiales</taxon>
        <taxon>Comamonadaceae</taxon>
        <taxon>Lampropedia</taxon>
    </lineage>
</organism>